<accession>E8RW07</accession>
<dbReference type="GO" id="GO:0046685">
    <property type="term" value="P:response to arsenic-containing substance"/>
    <property type="evidence" value="ECO:0007669"/>
    <property type="project" value="UniProtKB-KW"/>
</dbReference>
<dbReference type="InterPro" id="IPR036196">
    <property type="entry name" value="Ptyr_pPase_sf"/>
</dbReference>
<geneLocation type="plasmid" evidence="3 4">
    <name>pASTEX02</name>
</geneLocation>
<sequence>MSKPYNVLFICTQNSARSILAEAIVNTSGQGRFRAWSAGSRPSGSVNPHALALLSSLGIDTAFARSKSWHDFASDDAPKFDFVFTVCDQAALEPCPMWSGSPLSANWNVPDPAAMTGTEAEIGLAFSDTFRLLQNRIRLFMNLPVESLDRISLQKRVDDIGKA</sequence>
<evidence type="ECO:0000313" key="3">
    <source>
        <dbReference type="EMBL" id="ADU15429.1"/>
    </source>
</evidence>
<protein>
    <submittedName>
        <fullName evidence="3">Protein-tyrosine phosphatase, low molecular weight</fullName>
    </submittedName>
</protein>
<dbReference type="EMBL" id="CP002398">
    <property type="protein sequence ID" value="ADU15429.1"/>
    <property type="molecule type" value="Genomic_DNA"/>
</dbReference>
<proteinExistence type="predicted"/>
<dbReference type="PANTHER" id="PTHR43428:SF1">
    <property type="entry name" value="ARSENATE REDUCTASE"/>
    <property type="match status" value="1"/>
</dbReference>
<gene>
    <name evidence="3" type="ordered locus">Astex_3819</name>
</gene>
<name>E8RW07_ASTEC</name>
<dbReference type="Gene3D" id="3.40.50.2300">
    <property type="match status" value="1"/>
</dbReference>
<dbReference type="SMART" id="SM00226">
    <property type="entry name" value="LMWPc"/>
    <property type="match status" value="1"/>
</dbReference>
<dbReference type="KEGG" id="aex:Astex_3819"/>
<reference evidence="4" key="1">
    <citation type="submission" date="2010-12" db="EMBL/GenBank/DDBJ databases">
        <title>Complete sequence of plasmid 2 of Asticcacaulis excentricus CB 48.</title>
        <authorList>
            <consortium name="US DOE Joint Genome Institute"/>
            <person name="Lucas S."/>
            <person name="Copeland A."/>
            <person name="Lapidus A."/>
            <person name="Cheng J.-F."/>
            <person name="Bruce D."/>
            <person name="Goodwin L."/>
            <person name="Pitluck S."/>
            <person name="Teshima H."/>
            <person name="Davenport K."/>
            <person name="Detter J.C."/>
            <person name="Han C."/>
            <person name="Tapia R."/>
            <person name="Land M."/>
            <person name="Hauser L."/>
            <person name="Jeffries C."/>
            <person name="Kyrpides N."/>
            <person name="Ivanova N."/>
            <person name="Ovchinnikova G."/>
            <person name="Brun Y.V."/>
            <person name="Woyke T."/>
        </authorList>
    </citation>
    <scope>NUCLEOTIDE SEQUENCE [LARGE SCALE GENOMIC DNA]</scope>
    <source>
        <strain evidence="4">ATCC 15261 / DSM 4724 / KCTC 12464 / NCIMB 9791 / VKM B-1370 / CB 48</strain>
        <plasmid evidence="4">pASTEX02</plasmid>
    </source>
</reference>
<keyword evidence="3" id="KW-0614">Plasmid</keyword>
<dbReference type="CDD" id="cd16345">
    <property type="entry name" value="LMWP_ArsC"/>
    <property type="match status" value="1"/>
</dbReference>
<evidence type="ECO:0000256" key="1">
    <source>
        <dbReference type="ARBA" id="ARBA00022849"/>
    </source>
</evidence>
<evidence type="ECO:0000259" key="2">
    <source>
        <dbReference type="SMART" id="SM00226"/>
    </source>
</evidence>
<dbReference type="OrthoDB" id="9793058at2"/>
<keyword evidence="1" id="KW-0059">Arsenical resistance</keyword>
<dbReference type="SUPFAM" id="SSF52788">
    <property type="entry name" value="Phosphotyrosine protein phosphatases I"/>
    <property type="match status" value="1"/>
</dbReference>
<dbReference type="AlphaFoldDB" id="E8RW07"/>
<dbReference type="InterPro" id="IPR023485">
    <property type="entry name" value="Ptyr_pPase"/>
</dbReference>
<dbReference type="Proteomes" id="UP000001492">
    <property type="component" value="Plasmid pASTEX02"/>
</dbReference>
<dbReference type="PANTHER" id="PTHR43428">
    <property type="entry name" value="ARSENATE REDUCTASE"/>
    <property type="match status" value="1"/>
</dbReference>
<dbReference type="Pfam" id="PF01451">
    <property type="entry name" value="LMWPc"/>
    <property type="match status" value="1"/>
</dbReference>
<evidence type="ECO:0000313" key="4">
    <source>
        <dbReference type="Proteomes" id="UP000001492"/>
    </source>
</evidence>
<dbReference type="RefSeq" id="WP_013481242.1">
    <property type="nucleotide sequence ID" value="NC_014819.1"/>
</dbReference>
<keyword evidence="4" id="KW-1185">Reference proteome</keyword>
<dbReference type="HOGENOM" id="CLU_071415_3_0_5"/>
<organism evidence="3 4">
    <name type="scientific">Asticcacaulis excentricus (strain ATCC 15261 / DSM 4724 / KCTC 12464 / NCIMB 9791 / VKM B-1370 / CB 48)</name>
    <dbReference type="NCBI Taxonomy" id="573065"/>
    <lineage>
        <taxon>Bacteria</taxon>
        <taxon>Pseudomonadati</taxon>
        <taxon>Pseudomonadota</taxon>
        <taxon>Alphaproteobacteria</taxon>
        <taxon>Caulobacterales</taxon>
        <taxon>Caulobacteraceae</taxon>
        <taxon>Asticcacaulis</taxon>
    </lineage>
</organism>
<feature type="domain" description="Phosphotyrosine protein phosphatase I" evidence="2">
    <location>
        <begin position="5"/>
        <end position="143"/>
    </location>
</feature>